<dbReference type="PANTHER" id="PTHR39957:SF1">
    <property type="entry name" value="AT09846P1-RELATED"/>
    <property type="match status" value="1"/>
</dbReference>
<proteinExistence type="predicted"/>
<reference evidence="5" key="1">
    <citation type="submission" date="2021-12" db="EMBL/GenBank/DDBJ databases">
        <authorList>
            <person name="King R."/>
        </authorList>
    </citation>
    <scope>NUCLEOTIDE SEQUENCE</scope>
</reference>
<evidence type="ECO:0000259" key="4">
    <source>
        <dbReference type="SMART" id="SM01318"/>
    </source>
</evidence>
<evidence type="ECO:0000313" key="6">
    <source>
        <dbReference type="Proteomes" id="UP001153714"/>
    </source>
</evidence>
<gene>
    <name evidence="5" type="ORF">DIATSA_LOCUS6122</name>
</gene>
<dbReference type="OrthoDB" id="6761907at2759"/>
<dbReference type="InterPro" id="IPR029277">
    <property type="entry name" value="SVWC_dom"/>
</dbReference>
<evidence type="ECO:0000256" key="2">
    <source>
        <dbReference type="ARBA" id="ARBA00022525"/>
    </source>
</evidence>
<evidence type="ECO:0000313" key="5">
    <source>
        <dbReference type="EMBL" id="CAG9788306.1"/>
    </source>
</evidence>
<dbReference type="PANTHER" id="PTHR39957">
    <property type="entry name" value="AT09846P1-RELATED"/>
    <property type="match status" value="1"/>
</dbReference>
<protein>
    <recommendedName>
        <fullName evidence="4">Single domain-containing protein</fullName>
    </recommendedName>
</protein>
<dbReference type="Proteomes" id="UP001153714">
    <property type="component" value="Chromosome 19"/>
</dbReference>
<dbReference type="Pfam" id="PF15430">
    <property type="entry name" value="SVWC"/>
    <property type="match status" value="1"/>
</dbReference>
<keyword evidence="2" id="KW-0964">Secreted</keyword>
<evidence type="ECO:0000256" key="3">
    <source>
        <dbReference type="SAM" id="SignalP"/>
    </source>
</evidence>
<dbReference type="SMART" id="SM01318">
    <property type="entry name" value="SVWC"/>
    <property type="match status" value="1"/>
</dbReference>
<feature type="chain" id="PRO_5040454180" description="Single domain-containing protein" evidence="3">
    <location>
        <begin position="18"/>
        <end position="110"/>
    </location>
</feature>
<dbReference type="GO" id="GO:0005576">
    <property type="term" value="C:extracellular region"/>
    <property type="evidence" value="ECO:0007669"/>
    <property type="project" value="UniProtKB-SubCell"/>
</dbReference>
<evidence type="ECO:0000256" key="1">
    <source>
        <dbReference type="ARBA" id="ARBA00004613"/>
    </source>
</evidence>
<accession>A0A9N9R2J4</accession>
<feature type="domain" description="Single" evidence="4">
    <location>
        <begin position="37"/>
        <end position="104"/>
    </location>
</feature>
<feature type="signal peptide" evidence="3">
    <location>
        <begin position="1"/>
        <end position="17"/>
    </location>
</feature>
<dbReference type="InterPro" id="IPR053308">
    <property type="entry name" value="Vago-like"/>
</dbReference>
<name>A0A9N9R2J4_9NEOP</name>
<keyword evidence="3" id="KW-0732">Signal</keyword>
<reference evidence="5" key="2">
    <citation type="submission" date="2022-10" db="EMBL/GenBank/DDBJ databases">
        <authorList>
            <consortium name="ENA_rothamsted_submissions"/>
            <consortium name="culmorum"/>
            <person name="King R."/>
        </authorList>
    </citation>
    <scope>NUCLEOTIDE SEQUENCE</scope>
</reference>
<dbReference type="EMBL" id="OU893350">
    <property type="protein sequence ID" value="CAG9788306.1"/>
    <property type="molecule type" value="Genomic_DNA"/>
</dbReference>
<organism evidence="5 6">
    <name type="scientific">Diatraea saccharalis</name>
    <name type="common">sugarcane borer</name>
    <dbReference type="NCBI Taxonomy" id="40085"/>
    <lineage>
        <taxon>Eukaryota</taxon>
        <taxon>Metazoa</taxon>
        <taxon>Ecdysozoa</taxon>
        <taxon>Arthropoda</taxon>
        <taxon>Hexapoda</taxon>
        <taxon>Insecta</taxon>
        <taxon>Pterygota</taxon>
        <taxon>Neoptera</taxon>
        <taxon>Endopterygota</taxon>
        <taxon>Lepidoptera</taxon>
        <taxon>Glossata</taxon>
        <taxon>Ditrysia</taxon>
        <taxon>Pyraloidea</taxon>
        <taxon>Crambidae</taxon>
        <taxon>Crambinae</taxon>
        <taxon>Diatraea</taxon>
    </lineage>
</organism>
<comment type="subcellular location">
    <subcellularLocation>
        <location evidence="1">Secreted</location>
    </subcellularLocation>
</comment>
<keyword evidence="6" id="KW-1185">Reference proteome</keyword>
<sequence>MVSRTLILLAVVGYCSAATWLGKLPPKPLNLAHKFGCYVKEVDDVIPFGQYVSPIGSCLRIDCGRSMIYYASCGVAAVAGDTDCYLTEENLEKPYPDCCPQIKCIDENKL</sequence>
<dbReference type="AlphaFoldDB" id="A0A9N9R2J4"/>